<dbReference type="Gene3D" id="3.40.50.10330">
    <property type="entry name" value="Probable inorganic polyphosphate/atp-NAD kinase, domain 1"/>
    <property type="match status" value="1"/>
</dbReference>
<dbReference type="PROSITE" id="PS50146">
    <property type="entry name" value="DAGK"/>
    <property type="match status" value="1"/>
</dbReference>
<evidence type="ECO:0000313" key="2">
    <source>
        <dbReference type="EMBL" id="KAL1407594.1"/>
    </source>
</evidence>
<dbReference type="InterPro" id="IPR016064">
    <property type="entry name" value="NAD/diacylglycerol_kinase_sf"/>
</dbReference>
<evidence type="ECO:0000313" key="3">
    <source>
        <dbReference type="Proteomes" id="UP001565368"/>
    </source>
</evidence>
<gene>
    <name evidence="2" type="ORF">Q8F55_007027</name>
</gene>
<dbReference type="SUPFAM" id="SSF111331">
    <property type="entry name" value="NAD kinase/diacylglycerol kinase-like"/>
    <property type="match status" value="1"/>
</dbReference>
<dbReference type="RefSeq" id="XP_069207538.1">
    <property type="nucleotide sequence ID" value="XM_069355467.1"/>
</dbReference>
<feature type="domain" description="DAGKc" evidence="1">
    <location>
        <begin position="1"/>
        <end position="160"/>
    </location>
</feature>
<dbReference type="SMART" id="SM00046">
    <property type="entry name" value="DAGKc"/>
    <property type="match status" value="1"/>
</dbReference>
<dbReference type="Proteomes" id="UP001565368">
    <property type="component" value="Unassembled WGS sequence"/>
</dbReference>
<comment type="caution">
    <text evidence="2">The sequence shown here is derived from an EMBL/GenBank/DDBJ whole genome shotgun (WGS) entry which is preliminary data.</text>
</comment>
<proteinExistence type="predicted"/>
<dbReference type="InterPro" id="IPR017438">
    <property type="entry name" value="ATP-NAD_kinase_N"/>
</dbReference>
<reference evidence="2 3" key="1">
    <citation type="submission" date="2023-08" db="EMBL/GenBank/DDBJ databases">
        <title>Annotated Genome Sequence of Vanrija albida AlHP1.</title>
        <authorList>
            <person name="Herzog R."/>
        </authorList>
    </citation>
    <scope>NUCLEOTIDE SEQUENCE [LARGE SCALE GENOMIC DNA]</scope>
    <source>
        <strain evidence="2 3">AlHP1</strain>
    </source>
</reference>
<protein>
    <recommendedName>
        <fullName evidence="1">DAGKc domain-containing protein</fullName>
    </recommendedName>
</protein>
<organism evidence="2 3">
    <name type="scientific">Vanrija albida</name>
    <dbReference type="NCBI Taxonomy" id="181172"/>
    <lineage>
        <taxon>Eukaryota</taxon>
        <taxon>Fungi</taxon>
        <taxon>Dikarya</taxon>
        <taxon>Basidiomycota</taxon>
        <taxon>Agaricomycotina</taxon>
        <taxon>Tremellomycetes</taxon>
        <taxon>Trichosporonales</taxon>
        <taxon>Trichosporonaceae</taxon>
        <taxon>Vanrija</taxon>
    </lineage>
</organism>
<dbReference type="EMBL" id="JBBXJM010000005">
    <property type="protein sequence ID" value="KAL1407594.1"/>
    <property type="molecule type" value="Genomic_DNA"/>
</dbReference>
<dbReference type="Pfam" id="PF00781">
    <property type="entry name" value="DAGK_cat"/>
    <property type="match status" value="1"/>
</dbReference>
<dbReference type="InterPro" id="IPR001206">
    <property type="entry name" value="Diacylglycerol_kinase_cat_dom"/>
</dbReference>
<name>A0ABR3PYS9_9TREE</name>
<keyword evidence="3" id="KW-1185">Reference proteome</keyword>
<sequence>MPAPRYHVIVNPIAGTGSAPKFINDHVCSLLERLGLAADVHVTEGVKDAGRIGRDIVLERRETPPADGVTRVIVGGGDGTAHEFIEGVLEATRELGVPLGRWALVTLPLGTANALHSTHFPPDAAATPIPPALAAEVGDVSPEVHQALSSLVLALAGAEPRPLPITLTSLVRADGTVAETIPDHIVLSTALHAAILSDSDALRAEHPGLERYKLAAAANISVFFPADVELVPDSRGVRQYDPRTRAWVAPYSADSEQDGKVRLTGPFTYFLSTTTTPRLEPTFVIAPTLTALPRDEGERTTDIVILRPLRDPAVRKAISEGGDGGAAWAARAKEVLGGAYQAGKHVQFTYAPDGGAVEVAGAGDVVVETFRCAGFTWRPTDDAHAKSHIVCADGSLYDIPAGGEARAHVLGSDPADQASSDSGFWVWG</sequence>
<dbReference type="PANTHER" id="PTHR12358">
    <property type="entry name" value="SPHINGOSINE KINASE"/>
    <property type="match status" value="1"/>
</dbReference>
<dbReference type="PANTHER" id="PTHR12358:SF105">
    <property type="entry name" value="DAGKC DOMAIN-CONTAINING PROTEIN"/>
    <property type="match status" value="1"/>
</dbReference>
<evidence type="ECO:0000259" key="1">
    <source>
        <dbReference type="PROSITE" id="PS50146"/>
    </source>
</evidence>
<accession>A0ABR3PYS9</accession>
<dbReference type="InterPro" id="IPR050187">
    <property type="entry name" value="Lipid_Phosphate_FormReg"/>
</dbReference>
<dbReference type="GeneID" id="95988070"/>